<evidence type="ECO:0000256" key="2">
    <source>
        <dbReference type="ARBA" id="ARBA00007430"/>
    </source>
</evidence>
<feature type="transmembrane region" description="Helical" evidence="7">
    <location>
        <begin position="404"/>
        <end position="421"/>
    </location>
</feature>
<organism evidence="8 9">
    <name type="scientific">Porphyromonas catoniae F0037</name>
    <dbReference type="NCBI Taxonomy" id="1127696"/>
    <lineage>
        <taxon>Bacteria</taxon>
        <taxon>Pseudomonadati</taxon>
        <taxon>Bacteroidota</taxon>
        <taxon>Bacteroidia</taxon>
        <taxon>Bacteroidales</taxon>
        <taxon>Porphyromonadaceae</taxon>
        <taxon>Porphyromonas</taxon>
    </lineage>
</organism>
<dbReference type="STRING" id="1127696.HMPREF9134_00037"/>
<evidence type="ECO:0000256" key="6">
    <source>
        <dbReference type="ARBA" id="ARBA00023136"/>
    </source>
</evidence>
<evidence type="ECO:0000256" key="1">
    <source>
        <dbReference type="ARBA" id="ARBA00004651"/>
    </source>
</evidence>
<evidence type="ECO:0000313" key="8">
    <source>
        <dbReference type="EMBL" id="EKY03371.1"/>
    </source>
</evidence>
<dbReference type="PANTHER" id="PTHR30250:SF10">
    <property type="entry name" value="LIPOPOLYSACCHARIDE BIOSYNTHESIS PROTEIN WZXC"/>
    <property type="match status" value="1"/>
</dbReference>
<sequence>MQEEQRPIEDTGDEVLGNLTADVESLKRKSVTGFGWATVQQAVGRITSFVIQLALARLLTPEDFGTVAVLSIFIAISTTLANAGFSSSLSRTETLDERDLSTVFYYNLGMSASLYLILFIAAPWIADDFHNPILIPILRVQSLSMVIYAVSSIQGILLWRRMEFKKQMYVQLYCGVISGAVGVGMAALGFGVWALVGMGLANALVNAGLLWHYSSWRPKRIFDKGRFKVHFDFGWRIALSGIIKEIYNNITTVFIGRYFSTRILGLYGQANAFYVVPVYILADPINKVSYPIFIRVQSNMELLRAGYRKVMRLLVMISVPTLSLLAVLAHPLYHFLFGEKWTLAAGYFQILCLAGILLPLNDYNVNILSAKGRSDLYMRLDIVRRIIGGVGIFIALVFSSKWGVYGLLWSSVICQVIFLFVNSHYSGQFINYTLWQQLRELFPFFIMSGVSALVVWGVDTYLVGGLSDFLRLAIGGCVMALMYLGLLLLFMRQDLLYVYELVLHHLLKRKTPAEAHQGH</sequence>
<feature type="transmembrane region" description="Helical" evidence="7">
    <location>
        <begin position="64"/>
        <end position="83"/>
    </location>
</feature>
<dbReference type="GO" id="GO:0005886">
    <property type="term" value="C:plasma membrane"/>
    <property type="evidence" value="ECO:0007669"/>
    <property type="project" value="UniProtKB-SubCell"/>
</dbReference>
<comment type="subcellular location">
    <subcellularLocation>
        <location evidence="1">Cell membrane</location>
        <topology evidence="1">Multi-pass membrane protein</topology>
    </subcellularLocation>
</comment>
<evidence type="ECO:0000313" key="9">
    <source>
        <dbReference type="Proteomes" id="UP000010408"/>
    </source>
</evidence>
<evidence type="ECO:0000256" key="3">
    <source>
        <dbReference type="ARBA" id="ARBA00022475"/>
    </source>
</evidence>
<evidence type="ECO:0000256" key="5">
    <source>
        <dbReference type="ARBA" id="ARBA00022989"/>
    </source>
</evidence>
<gene>
    <name evidence="8" type="ORF">HMPREF9134_00037</name>
</gene>
<keyword evidence="4 7" id="KW-0812">Transmembrane</keyword>
<dbReference type="PANTHER" id="PTHR30250">
    <property type="entry name" value="PST FAMILY PREDICTED COLANIC ACID TRANSPORTER"/>
    <property type="match status" value="1"/>
</dbReference>
<dbReference type="CDD" id="cd13127">
    <property type="entry name" value="MATE_tuaB_like"/>
    <property type="match status" value="1"/>
</dbReference>
<dbReference type="EMBL" id="AMEQ01000002">
    <property type="protein sequence ID" value="EKY03371.1"/>
    <property type="molecule type" value="Genomic_DNA"/>
</dbReference>
<feature type="transmembrane region" description="Helical" evidence="7">
    <location>
        <begin position="469"/>
        <end position="490"/>
    </location>
</feature>
<reference evidence="8 9" key="1">
    <citation type="submission" date="2012-05" db="EMBL/GenBank/DDBJ databases">
        <authorList>
            <person name="Weinstock G."/>
            <person name="Sodergren E."/>
            <person name="Lobos E.A."/>
            <person name="Fulton L."/>
            <person name="Fulton R."/>
            <person name="Courtney L."/>
            <person name="Fronick C."/>
            <person name="O'Laughlin M."/>
            <person name="Godfrey J."/>
            <person name="Wilson R.M."/>
            <person name="Miner T."/>
            <person name="Farmer C."/>
            <person name="Delehaunty K."/>
            <person name="Cordes M."/>
            <person name="Minx P."/>
            <person name="Tomlinson C."/>
            <person name="Chen J."/>
            <person name="Wollam A."/>
            <person name="Pepin K.H."/>
            <person name="Bhonagiri V."/>
            <person name="Zhang X."/>
            <person name="Suruliraj S."/>
            <person name="Warren W."/>
            <person name="Mitreva M."/>
            <person name="Mardis E.R."/>
            <person name="Wilson R.K."/>
        </authorList>
    </citation>
    <scope>NUCLEOTIDE SEQUENCE [LARGE SCALE GENOMIC DNA]</scope>
    <source>
        <strain evidence="8 9">F0037</strain>
    </source>
</reference>
<feature type="transmembrane region" description="Helical" evidence="7">
    <location>
        <begin position="382"/>
        <end position="398"/>
    </location>
</feature>
<evidence type="ECO:0000256" key="7">
    <source>
        <dbReference type="SAM" id="Phobius"/>
    </source>
</evidence>
<feature type="transmembrane region" description="Helical" evidence="7">
    <location>
        <begin position="341"/>
        <end position="361"/>
    </location>
</feature>
<feature type="transmembrane region" description="Helical" evidence="7">
    <location>
        <begin position="104"/>
        <end position="126"/>
    </location>
</feature>
<name>L1NJ65_9PORP</name>
<keyword evidence="5 7" id="KW-1133">Transmembrane helix</keyword>
<dbReference type="eggNOG" id="COG2244">
    <property type="taxonomic scope" value="Bacteria"/>
</dbReference>
<dbReference type="AlphaFoldDB" id="L1NJ65"/>
<keyword evidence="6 7" id="KW-0472">Membrane</keyword>
<dbReference type="InterPro" id="IPR050833">
    <property type="entry name" value="Poly_Biosynth_Transport"/>
</dbReference>
<dbReference type="HOGENOM" id="CLU_026911_5_2_10"/>
<dbReference type="PATRIC" id="fig|1127696.3.peg.33"/>
<feature type="transmembrane region" description="Helical" evidence="7">
    <location>
        <begin position="138"/>
        <end position="158"/>
    </location>
</feature>
<comment type="similarity">
    <text evidence="2">Belongs to the polysaccharide synthase family.</text>
</comment>
<dbReference type="RefSeq" id="WP_005467987.1">
    <property type="nucleotide sequence ID" value="NZ_KB291034.1"/>
</dbReference>
<keyword evidence="3" id="KW-1003">Cell membrane</keyword>
<proteinExistence type="inferred from homology"/>
<dbReference type="Proteomes" id="UP000010408">
    <property type="component" value="Unassembled WGS sequence"/>
</dbReference>
<feature type="transmembrane region" description="Helical" evidence="7">
    <location>
        <begin position="170"/>
        <end position="188"/>
    </location>
</feature>
<dbReference type="Pfam" id="PF13440">
    <property type="entry name" value="Polysacc_synt_3"/>
    <property type="match status" value="1"/>
</dbReference>
<feature type="transmembrane region" description="Helical" evidence="7">
    <location>
        <begin position="194"/>
        <end position="214"/>
    </location>
</feature>
<evidence type="ECO:0000256" key="4">
    <source>
        <dbReference type="ARBA" id="ARBA00022692"/>
    </source>
</evidence>
<feature type="transmembrane region" description="Helical" evidence="7">
    <location>
        <begin position="310"/>
        <end position="329"/>
    </location>
</feature>
<accession>L1NJ65</accession>
<feature type="transmembrane region" description="Helical" evidence="7">
    <location>
        <begin position="441"/>
        <end position="463"/>
    </location>
</feature>
<protein>
    <submittedName>
        <fullName evidence="8">Polysaccharide biosynthesis protein</fullName>
    </submittedName>
</protein>
<comment type="caution">
    <text evidence="8">The sequence shown here is derived from an EMBL/GenBank/DDBJ whole genome shotgun (WGS) entry which is preliminary data.</text>
</comment>